<sequence>MRRSRRRIPTSRSSRGTSRTLTSTRTVRSMRRRCGSSSKGTWTQRSCTSSSSTWTRTAAAP</sequence>
<feature type="compositionally biased region" description="Low complexity" evidence="1">
    <location>
        <begin position="10"/>
        <end position="27"/>
    </location>
</feature>
<feature type="compositionally biased region" description="Low complexity" evidence="1">
    <location>
        <begin position="41"/>
        <end position="61"/>
    </location>
</feature>
<reference evidence="2" key="1">
    <citation type="submission" date="2023-10" db="EMBL/GenBank/DDBJ databases">
        <authorList>
            <person name="Chen Y."/>
            <person name="Shah S."/>
            <person name="Dougan E. K."/>
            <person name="Thang M."/>
            <person name="Chan C."/>
        </authorList>
    </citation>
    <scope>NUCLEOTIDE SEQUENCE [LARGE SCALE GENOMIC DNA]</scope>
</reference>
<comment type="caution">
    <text evidence="2">The sequence shown here is derived from an EMBL/GenBank/DDBJ whole genome shotgun (WGS) entry which is preliminary data.</text>
</comment>
<dbReference type="Proteomes" id="UP001189429">
    <property type="component" value="Unassembled WGS sequence"/>
</dbReference>
<name>A0ABN9QKF6_9DINO</name>
<dbReference type="EMBL" id="CAUYUJ010003681">
    <property type="protein sequence ID" value="CAK0806282.1"/>
    <property type="molecule type" value="Genomic_DNA"/>
</dbReference>
<evidence type="ECO:0000256" key="1">
    <source>
        <dbReference type="SAM" id="MobiDB-lite"/>
    </source>
</evidence>
<feature type="region of interest" description="Disordered" evidence="1">
    <location>
        <begin position="1"/>
        <end position="61"/>
    </location>
</feature>
<evidence type="ECO:0000313" key="3">
    <source>
        <dbReference type="Proteomes" id="UP001189429"/>
    </source>
</evidence>
<protein>
    <submittedName>
        <fullName evidence="2">Uncharacterized protein</fullName>
    </submittedName>
</protein>
<organism evidence="2 3">
    <name type="scientific">Prorocentrum cordatum</name>
    <dbReference type="NCBI Taxonomy" id="2364126"/>
    <lineage>
        <taxon>Eukaryota</taxon>
        <taxon>Sar</taxon>
        <taxon>Alveolata</taxon>
        <taxon>Dinophyceae</taxon>
        <taxon>Prorocentrales</taxon>
        <taxon>Prorocentraceae</taxon>
        <taxon>Prorocentrum</taxon>
    </lineage>
</organism>
<evidence type="ECO:0000313" key="2">
    <source>
        <dbReference type="EMBL" id="CAK0806282.1"/>
    </source>
</evidence>
<proteinExistence type="predicted"/>
<accession>A0ABN9QKF6</accession>
<gene>
    <name evidence="2" type="ORF">PCOR1329_LOCUS12575</name>
</gene>
<keyword evidence="3" id="KW-1185">Reference proteome</keyword>